<reference evidence="1" key="1">
    <citation type="journal article" date="2014" name="Genome Announc.">
        <title>Draft genome sequences of the altered schaedler flora, a defined bacterial community from gnotobiotic mice.</title>
        <authorList>
            <person name="Wannemuehler M.J."/>
            <person name="Overstreet A.M."/>
            <person name="Ward D.V."/>
            <person name="Phillips G.J."/>
        </authorList>
    </citation>
    <scope>NUCLEOTIDE SEQUENCE</scope>
    <source>
        <strain evidence="1">ASF457</strain>
    </source>
</reference>
<reference evidence="1" key="2">
    <citation type="submission" date="2022-05" db="EMBL/GenBank/DDBJ databases">
        <authorList>
            <person name="Proctor A.L."/>
            <person name="Phillips G.J."/>
            <person name="Wannemuehler M.J."/>
        </authorList>
    </citation>
    <scope>NUCLEOTIDE SEQUENCE</scope>
    <source>
        <strain evidence="1">ASF457</strain>
    </source>
</reference>
<protein>
    <submittedName>
        <fullName evidence="1">Uncharacterized protein</fullName>
    </submittedName>
</protein>
<evidence type="ECO:0000313" key="1">
    <source>
        <dbReference type="EMBL" id="USF22975.1"/>
    </source>
</evidence>
<keyword evidence="2" id="KW-1185">Reference proteome</keyword>
<proteinExistence type="predicted"/>
<evidence type="ECO:0000313" key="2">
    <source>
        <dbReference type="Proteomes" id="UP000017429"/>
    </source>
</evidence>
<reference evidence="1" key="3">
    <citation type="submission" date="2022-06" db="EMBL/GenBank/DDBJ databases">
        <title>Resources to Facilitate Use of the Altered Schaedler Flora (ASF) Mouse Model to Study Microbiome Function.</title>
        <authorList>
            <person name="Proctor A."/>
            <person name="Parvinroo S."/>
            <person name="Richie T."/>
            <person name="Jia X."/>
            <person name="Lee S.T.M."/>
            <person name="Karp P.D."/>
            <person name="Paley S."/>
            <person name="Kostic A.D."/>
            <person name="Pierre J.F."/>
            <person name="Wannemuehler M.J."/>
            <person name="Phillips G.J."/>
        </authorList>
    </citation>
    <scope>NUCLEOTIDE SEQUENCE</scope>
    <source>
        <strain evidence="1">ASF457</strain>
    </source>
</reference>
<dbReference type="AlphaFoldDB" id="V2Q9I2"/>
<accession>V2Q9I2</accession>
<organism evidence="1 2">
    <name type="scientific">Mucispirillum schaedleri ASF457</name>
    <dbReference type="NCBI Taxonomy" id="1379858"/>
    <lineage>
        <taxon>Bacteria</taxon>
        <taxon>Pseudomonadati</taxon>
        <taxon>Deferribacterota</taxon>
        <taxon>Deferribacteres</taxon>
        <taxon>Deferribacterales</taxon>
        <taxon>Mucispirillaceae</taxon>
        <taxon>Mucispirillum</taxon>
    </lineage>
</organism>
<dbReference type="KEGG" id="msch:N508_000028"/>
<name>V2Q9I2_9BACT</name>
<dbReference type="EMBL" id="CP097562">
    <property type="protein sequence ID" value="USF22975.1"/>
    <property type="molecule type" value="Genomic_DNA"/>
</dbReference>
<dbReference type="RefSeq" id="WP_023276776.1">
    <property type="nucleotide sequence ID" value="NZ_CP097562.1"/>
</dbReference>
<gene>
    <name evidence="1" type="ORF">N508_000028</name>
</gene>
<dbReference type="Proteomes" id="UP000017429">
    <property type="component" value="Chromosome"/>
</dbReference>
<sequence length="84" mass="9889">MTKLLGFNSRITEFIGLINNKRYKDKLIVATYLYLYEDLEPDLKGTYLVLWDMIKNIIFQDQKNNELKEIKEDSSLIDGENGKI</sequence>